<protein>
    <submittedName>
        <fullName evidence="1">Uncharacterized protein</fullName>
    </submittedName>
</protein>
<name>A0A0K2TT86_LEPSM</name>
<dbReference type="AlphaFoldDB" id="A0A0K2TT86"/>
<organism evidence="1">
    <name type="scientific">Lepeophtheirus salmonis</name>
    <name type="common">Salmon louse</name>
    <name type="synonym">Caligus salmonis</name>
    <dbReference type="NCBI Taxonomy" id="72036"/>
    <lineage>
        <taxon>Eukaryota</taxon>
        <taxon>Metazoa</taxon>
        <taxon>Ecdysozoa</taxon>
        <taxon>Arthropoda</taxon>
        <taxon>Crustacea</taxon>
        <taxon>Multicrustacea</taxon>
        <taxon>Hexanauplia</taxon>
        <taxon>Copepoda</taxon>
        <taxon>Siphonostomatoida</taxon>
        <taxon>Caligidae</taxon>
        <taxon>Lepeophtheirus</taxon>
    </lineage>
</organism>
<accession>A0A0K2TT86</accession>
<proteinExistence type="predicted"/>
<dbReference type="EMBL" id="HACA01011877">
    <property type="protein sequence ID" value="CDW29238.1"/>
    <property type="molecule type" value="Transcribed_RNA"/>
</dbReference>
<sequence length="67" mass="7567">MEISNQAVSNVTGIPIRTVQNIFWRLLIYYASSRAKKSTKNVRTSEFIQKVLTLIDDDPASAPLLRS</sequence>
<reference evidence="1" key="1">
    <citation type="submission" date="2014-05" db="EMBL/GenBank/DDBJ databases">
        <authorList>
            <person name="Chronopoulou M."/>
        </authorList>
    </citation>
    <scope>NUCLEOTIDE SEQUENCE</scope>
    <source>
        <tissue evidence="1">Whole organism</tissue>
    </source>
</reference>
<evidence type="ECO:0000313" key="1">
    <source>
        <dbReference type="EMBL" id="CDW29238.1"/>
    </source>
</evidence>